<proteinExistence type="predicted"/>
<keyword evidence="2" id="KW-1133">Transmembrane helix</keyword>
<dbReference type="AlphaFoldDB" id="A0AB37UP05"/>
<evidence type="ECO:0000256" key="1">
    <source>
        <dbReference type="SAM" id="MobiDB-lite"/>
    </source>
</evidence>
<sequence>MQYQNNSQHTITKPLASDDEIKRVKKQNERKKVANSYFFRELIQRHPRWVLLGVSAFLLFAIYSSITSIFQIGVLKEETGTTSITPVNTSNSSPASSDNSLSSWLLGAVTLGAAVGGVAIAKRLSKSSSDLSQFFLQFHSSPQQQFSPLRESILSLSSLKLSEPKPTWVESSMETESKLNIYSETDEFTILIEEDSLDDGKEHFLETLELTPEEKNLIFENIVFHQRSELSSVEDISPSETESNSVPENDVYSPCSRSLAEMLDLRQKLSLATLLEIDK</sequence>
<keyword evidence="2" id="KW-0472">Membrane</keyword>
<dbReference type="Proteomes" id="UP000282574">
    <property type="component" value="Unassembled WGS sequence"/>
</dbReference>
<accession>A0AB37UP05</accession>
<dbReference type="RefSeq" id="WP_106165919.1">
    <property type="nucleotide sequence ID" value="NZ_JAVKZF010000001.1"/>
</dbReference>
<gene>
    <name evidence="3" type="ORF">DSM107010_16500</name>
</gene>
<reference evidence="3 4" key="1">
    <citation type="journal article" date="2019" name="Genome Biol. Evol.">
        <title>Day and night: Metabolic profiles and evolutionary relationships of six axenic non-marine cyanobacteria.</title>
        <authorList>
            <person name="Will S.E."/>
            <person name="Henke P."/>
            <person name="Boedeker C."/>
            <person name="Huang S."/>
            <person name="Brinkmann H."/>
            <person name="Rohde M."/>
            <person name="Jarek M."/>
            <person name="Friedl T."/>
            <person name="Seufert S."/>
            <person name="Schumacher M."/>
            <person name="Overmann J."/>
            <person name="Neumann-Schaal M."/>
            <person name="Petersen J."/>
        </authorList>
    </citation>
    <scope>NUCLEOTIDE SEQUENCE [LARGE SCALE GENOMIC DNA]</scope>
    <source>
        <strain evidence="3 4">SAG 39.79</strain>
    </source>
</reference>
<keyword evidence="2" id="KW-0812">Transmembrane</keyword>
<evidence type="ECO:0000313" key="4">
    <source>
        <dbReference type="Proteomes" id="UP000282574"/>
    </source>
</evidence>
<dbReference type="EMBL" id="RSCK01000009">
    <property type="protein sequence ID" value="RUT13094.1"/>
    <property type="molecule type" value="Genomic_DNA"/>
</dbReference>
<feature type="region of interest" description="Disordered" evidence="1">
    <location>
        <begin position="233"/>
        <end position="252"/>
    </location>
</feature>
<protein>
    <submittedName>
        <fullName evidence="3">Uncharacterized protein</fullName>
    </submittedName>
</protein>
<keyword evidence="4" id="KW-1185">Reference proteome</keyword>
<comment type="caution">
    <text evidence="3">The sequence shown here is derived from an EMBL/GenBank/DDBJ whole genome shotgun (WGS) entry which is preliminary data.</text>
</comment>
<evidence type="ECO:0000256" key="2">
    <source>
        <dbReference type="SAM" id="Phobius"/>
    </source>
</evidence>
<feature type="compositionally biased region" description="Polar residues" evidence="1">
    <location>
        <begin position="238"/>
        <end position="247"/>
    </location>
</feature>
<organism evidence="3 4">
    <name type="scientific">Chroococcidiopsis cubana SAG 39.79</name>
    <dbReference type="NCBI Taxonomy" id="388085"/>
    <lineage>
        <taxon>Bacteria</taxon>
        <taxon>Bacillati</taxon>
        <taxon>Cyanobacteriota</taxon>
        <taxon>Cyanophyceae</taxon>
        <taxon>Chroococcidiopsidales</taxon>
        <taxon>Chroococcidiopsidaceae</taxon>
        <taxon>Chroococcidiopsis</taxon>
    </lineage>
</organism>
<evidence type="ECO:0000313" key="3">
    <source>
        <dbReference type="EMBL" id="RUT13094.1"/>
    </source>
</evidence>
<feature type="transmembrane region" description="Helical" evidence="2">
    <location>
        <begin position="49"/>
        <end position="72"/>
    </location>
</feature>
<feature type="transmembrane region" description="Helical" evidence="2">
    <location>
        <begin position="101"/>
        <end position="121"/>
    </location>
</feature>
<name>A0AB37UP05_9CYAN</name>